<dbReference type="Proteomes" id="UP001141259">
    <property type="component" value="Unassembled WGS sequence"/>
</dbReference>
<dbReference type="EMBL" id="JANYMP010000001">
    <property type="protein sequence ID" value="MCS7475606.1"/>
    <property type="molecule type" value="Genomic_DNA"/>
</dbReference>
<comment type="caution">
    <text evidence="2">The sequence shown here is derived from an EMBL/GenBank/DDBJ whole genome shotgun (WGS) entry which is preliminary data.</text>
</comment>
<sequence length="75" mass="8244">MVEETRDVDTAGMDERLAQSQHLIDEAKETAAELAETNPDPYETDREDDPPSGFESDVDDQGNEPPGAVRAPRQS</sequence>
<organism evidence="2 3">
    <name type="scientific">Umezawaea endophytica</name>
    <dbReference type="NCBI Taxonomy" id="1654476"/>
    <lineage>
        <taxon>Bacteria</taxon>
        <taxon>Bacillati</taxon>
        <taxon>Actinomycetota</taxon>
        <taxon>Actinomycetes</taxon>
        <taxon>Pseudonocardiales</taxon>
        <taxon>Pseudonocardiaceae</taxon>
        <taxon>Umezawaea</taxon>
    </lineage>
</organism>
<dbReference type="RefSeq" id="WP_259621118.1">
    <property type="nucleotide sequence ID" value="NZ_JANYMP010000001.1"/>
</dbReference>
<feature type="region of interest" description="Disordered" evidence="1">
    <location>
        <begin position="1"/>
        <end position="20"/>
    </location>
</feature>
<evidence type="ECO:0000313" key="2">
    <source>
        <dbReference type="EMBL" id="MCS7475606.1"/>
    </source>
</evidence>
<evidence type="ECO:0000256" key="1">
    <source>
        <dbReference type="SAM" id="MobiDB-lite"/>
    </source>
</evidence>
<accession>A0A9X3ADE5</accession>
<proteinExistence type="predicted"/>
<protein>
    <submittedName>
        <fullName evidence="2">Uncharacterized protein</fullName>
    </submittedName>
</protein>
<keyword evidence="3" id="KW-1185">Reference proteome</keyword>
<feature type="compositionally biased region" description="Acidic residues" evidence="1">
    <location>
        <begin position="45"/>
        <end position="62"/>
    </location>
</feature>
<feature type="region of interest" description="Disordered" evidence="1">
    <location>
        <begin position="32"/>
        <end position="75"/>
    </location>
</feature>
<dbReference type="AlphaFoldDB" id="A0A9X3ADE5"/>
<name>A0A9X3ADE5_9PSEU</name>
<evidence type="ECO:0000313" key="3">
    <source>
        <dbReference type="Proteomes" id="UP001141259"/>
    </source>
</evidence>
<gene>
    <name evidence="2" type="ORF">NZH93_01980</name>
</gene>
<reference evidence="2" key="1">
    <citation type="submission" date="2022-08" db="EMBL/GenBank/DDBJ databases">
        <authorList>
            <person name="Tistechok S."/>
            <person name="Samborskyy M."/>
            <person name="Roman I."/>
        </authorList>
    </citation>
    <scope>NUCLEOTIDE SEQUENCE</scope>
    <source>
        <strain evidence="2">DSM 103496</strain>
    </source>
</reference>